<feature type="region of interest" description="Disordered" evidence="1">
    <location>
        <begin position="161"/>
        <end position="182"/>
    </location>
</feature>
<keyword evidence="2" id="KW-0472">Membrane</keyword>
<keyword evidence="2" id="KW-1133">Transmembrane helix</keyword>
<gene>
    <name evidence="3" type="ORF">JF539_27340</name>
</gene>
<dbReference type="RefSeq" id="WP_207144394.1">
    <property type="nucleotide sequence ID" value="NZ_JAEKJZ010000009.1"/>
</dbReference>
<feature type="transmembrane region" description="Helical" evidence="2">
    <location>
        <begin position="124"/>
        <end position="147"/>
    </location>
</feature>
<evidence type="ECO:0000313" key="4">
    <source>
        <dbReference type="Proteomes" id="UP000664096"/>
    </source>
</evidence>
<organism evidence="3 4">
    <name type="scientific">Roseibium aggregatum</name>
    <dbReference type="NCBI Taxonomy" id="187304"/>
    <lineage>
        <taxon>Bacteria</taxon>
        <taxon>Pseudomonadati</taxon>
        <taxon>Pseudomonadota</taxon>
        <taxon>Alphaproteobacteria</taxon>
        <taxon>Hyphomicrobiales</taxon>
        <taxon>Stappiaceae</taxon>
        <taxon>Roseibium</taxon>
    </lineage>
</organism>
<reference evidence="3" key="1">
    <citation type="submission" date="2020-12" db="EMBL/GenBank/DDBJ databases">
        <title>Oil enriched cultivation method for isolating marine PHA-producing bacteria.</title>
        <authorList>
            <person name="Zheng W."/>
            <person name="Yu S."/>
            <person name="Huang Y."/>
        </authorList>
    </citation>
    <scope>NUCLEOTIDE SEQUENCE</scope>
    <source>
        <strain evidence="3">SY-2-12</strain>
    </source>
</reference>
<keyword evidence="2" id="KW-0812">Transmembrane</keyword>
<evidence type="ECO:0000256" key="2">
    <source>
        <dbReference type="SAM" id="Phobius"/>
    </source>
</evidence>
<evidence type="ECO:0000256" key="1">
    <source>
        <dbReference type="SAM" id="MobiDB-lite"/>
    </source>
</evidence>
<evidence type="ECO:0000313" key="3">
    <source>
        <dbReference type="EMBL" id="MBN9674103.1"/>
    </source>
</evidence>
<accession>A0A939EJI2</accession>
<sequence length="182" mass="20206">MKAGFTPFKNDVPETKLEWIERSAFWLFSNVIWSFIPLLFTLFFTLAIGLVTNISNEFRVAATIVAVTLCGTQLVDDIAIPDRSRTIWKWIKFGANIVLVLGTVVMIINVLHDRLPSGIKVSVGLTNLGAISVFVLALVLSFFGYVLKTKAGAESYEDSEDSRREDLIEDADSQSMVDGIKI</sequence>
<proteinExistence type="predicted"/>
<feature type="transmembrane region" description="Helical" evidence="2">
    <location>
        <begin position="93"/>
        <end position="112"/>
    </location>
</feature>
<protein>
    <submittedName>
        <fullName evidence="3">Uncharacterized protein</fullName>
    </submittedName>
</protein>
<comment type="caution">
    <text evidence="3">The sequence shown here is derived from an EMBL/GenBank/DDBJ whole genome shotgun (WGS) entry which is preliminary data.</text>
</comment>
<feature type="transmembrane region" description="Helical" evidence="2">
    <location>
        <begin position="31"/>
        <end position="51"/>
    </location>
</feature>
<dbReference type="EMBL" id="JAEKJZ010000009">
    <property type="protein sequence ID" value="MBN9674103.1"/>
    <property type="molecule type" value="Genomic_DNA"/>
</dbReference>
<dbReference type="Proteomes" id="UP000664096">
    <property type="component" value="Unassembled WGS sequence"/>
</dbReference>
<dbReference type="AlphaFoldDB" id="A0A939EJI2"/>
<name>A0A939EJI2_9HYPH</name>